<proteinExistence type="predicted"/>
<evidence type="ECO:0000256" key="1">
    <source>
        <dbReference type="SAM" id="SignalP"/>
    </source>
</evidence>
<protein>
    <recommendedName>
        <fullName evidence="4">Lipoprotein</fullName>
    </recommendedName>
</protein>
<dbReference type="EMBL" id="FOIQ01000005">
    <property type="protein sequence ID" value="SEW21223.1"/>
    <property type="molecule type" value="Genomic_DNA"/>
</dbReference>
<reference evidence="2 3" key="1">
    <citation type="submission" date="2016-10" db="EMBL/GenBank/DDBJ databases">
        <authorList>
            <person name="de Groot N.N."/>
        </authorList>
    </citation>
    <scope>NUCLEOTIDE SEQUENCE [LARGE SCALE GENOMIC DNA]</scope>
    <source>
        <strain evidence="2 3">TC2-24</strain>
    </source>
</reference>
<name>A0A1I0Q2W1_9BACT</name>
<feature type="signal peptide" evidence="1">
    <location>
        <begin position="1"/>
        <end position="27"/>
    </location>
</feature>
<evidence type="ECO:0000313" key="2">
    <source>
        <dbReference type="EMBL" id="SEW21223.1"/>
    </source>
</evidence>
<dbReference type="Proteomes" id="UP000199373">
    <property type="component" value="Unassembled WGS sequence"/>
</dbReference>
<keyword evidence="3" id="KW-1185">Reference proteome</keyword>
<dbReference type="RefSeq" id="WP_091916575.1">
    <property type="nucleotide sequence ID" value="NZ_FOIQ01000005.1"/>
</dbReference>
<organism evidence="2 3">
    <name type="scientific">Prevotella aff. ruminicola Tc2-24</name>
    <dbReference type="NCBI Taxonomy" id="81582"/>
    <lineage>
        <taxon>Bacteria</taxon>
        <taxon>Pseudomonadati</taxon>
        <taxon>Bacteroidota</taxon>
        <taxon>Bacteroidia</taxon>
        <taxon>Bacteroidales</taxon>
        <taxon>Prevotellaceae</taxon>
        <taxon>Prevotella</taxon>
    </lineage>
</organism>
<feature type="chain" id="PRO_5011514818" description="Lipoprotein" evidence="1">
    <location>
        <begin position="28"/>
        <end position="293"/>
    </location>
</feature>
<keyword evidence="1" id="KW-0732">Signal</keyword>
<dbReference type="PROSITE" id="PS51257">
    <property type="entry name" value="PROKAR_LIPOPROTEIN"/>
    <property type="match status" value="1"/>
</dbReference>
<dbReference type="AlphaFoldDB" id="A0A1I0Q2W1"/>
<gene>
    <name evidence="2" type="ORF">SAMN04487850_2183</name>
</gene>
<evidence type="ECO:0000313" key="3">
    <source>
        <dbReference type="Proteomes" id="UP000199373"/>
    </source>
</evidence>
<evidence type="ECO:0008006" key="4">
    <source>
        <dbReference type="Google" id="ProtNLM"/>
    </source>
</evidence>
<sequence length="293" mass="34219">MGKKPSKKIIVLAAVVMLLVSCRQSCFDVLTHNDVGYWSFNWTHKNLFGSIIEFSKKDSTMKYIDDNWAYEDWPPALWGLKFRINNDTLFTYVNRRGYVKTYDTLSIVSYSKNTFISNDREAENVKWHRISTKYARKMLNAPDQVKLSSLLKRRDHDKKITNITGIVWKLYGYGDVSTGIVKKSEYLKKDWKCVIKLWESGTVSGNSCYDDLRGEYALSGSNIEFLSIEKRVGGRDDDNGKDFCDALLQCKRFKLTNNWLQLFYNDGKNYLLFMVAKNFKENEDLNRKRKSLI</sequence>
<accession>A0A1I0Q2W1</accession>